<evidence type="ECO:0000313" key="3">
    <source>
        <dbReference type="Proteomes" id="UP000800093"/>
    </source>
</evidence>
<proteinExistence type="predicted"/>
<name>A0A9P4JW83_9PLEO</name>
<dbReference type="Proteomes" id="UP000800093">
    <property type="component" value="Unassembled WGS sequence"/>
</dbReference>
<evidence type="ECO:0000313" key="2">
    <source>
        <dbReference type="EMBL" id="KAF2257768.1"/>
    </source>
</evidence>
<dbReference type="PANTHER" id="PTHR42791">
    <property type="entry name" value="GNAT FAMILY ACETYLTRANSFERASE"/>
    <property type="match status" value="1"/>
</dbReference>
<dbReference type="Pfam" id="PF13673">
    <property type="entry name" value="Acetyltransf_10"/>
    <property type="match status" value="1"/>
</dbReference>
<evidence type="ECO:0000259" key="1">
    <source>
        <dbReference type="PROSITE" id="PS51186"/>
    </source>
</evidence>
<dbReference type="SUPFAM" id="SSF55729">
    <property type="entry name" value="Acyl-CoA N-acyltransferases (Nat)"/>
    <property type="match status" value="1"/>
</dbReference>
<keyword evidence="3" id="KW-1185">Reference proteome</keyword>
<sequence>MPDPNLSISPLTDQDIPTYVSIRHETFIPTVNKVLYSRQPSPSPETFQGIAEGVRKGLNDGIIYLKCVDDSSGEMIAGARWQYLRSKVPSEEFDESGKVRRRPWEEVEDSLKIPEMYSESDERVWNGFFGGLAEGKRRVMGDRPYYVLDTLVTHPDHHRRGAGTLLTAWGCDRADEKGIEVYLEASPMGKPLYERFGFQEVGKVNVELGQFGWKDLEFILMRRPSKQEREAASR</sequence>
<reference evidence="3" key="1">
    <citation type="journal article" date="2020" name="Stud. Mycol.">
        <title>101 Dothideomycetes genomes: A test case for predicting lifestyles and emergence of pathogens.</title>
        <authorList>
            <person name="Haridas S."/>
            <person name="Albert R."/>
            <person name="Binder M."/>
            <person name="Bloem J."/>
            <person name="LaButti K."/>
            <person name="Salamov A."/>
            <person name="Andreopoulos B."/>
            <person name="Baker S."/>
            <person name="Barry K."/>
            <person name="Bills G."/>
            <person name="Bluhm B."/>
            <person name="Cannon C."/>
            <person name="Castanera R."/>
            <person name="Culley D."/>
            <person name="Daum C."/>
            <person name="Ezra D."/>
            <person name="Gonzalez J."/>
            <person name="Henrissat B."/>
            <person name="Kuo A."/>
            <person name="Liang C."/>
            <person name="Lipzen A."/>
            <person name="Lutzoni F."/>
            <person name="Magnuson J."/>
            <person name="Mondo S."/>
            <person name="Nolan M."/>
            <person name="Ohm R."/>
            <person name="Pangilinan J."/>
            <person name="Park H.-J."/>
            <person name="Ramirez L."/>
            <person name="Alfaro M."/>
            <person name="Sun H."/>
            <person name="Tritt A."/>
            <person name="Yoshinaga Y."/>
            <person name="Zwiers L.-H."/>
            <person name="Turgeon B."/>
            <person name="Goodwin S."/>
            <person name="Spatafora J."/>
            <person name="Crous P."/>
            <person name="Grigoriev I."/>
        </authorList>
    </citation>
    <scope>NUCLEOTIDE SEQUENCE [LARGE SCALE GENOMIC DNA]</scope>
    <source>
        <strain evidence="3">CBS 304.66</strain>
    </source>
</reference>
<dbReference type="InterPro" id="IPR016181">
    <property type="entry name" value="Acyl_CoA_acyltransferase"/>
</dbReference>
<dbReference type="GO" id="GO:0016747">
    <property type="term" value="F:acyltransferase activity, transferring groups other than amino-acyl groups"/>
    <property type="evidence" value="ECO:0007669"/>
    <property type="project" value="InterPro"/>
</dbReference>
<gene>
    <name evidence="2" type="ORF">CC78DRAFT_538284</name>
</gene>
<dbReference type="InterPro" id="IPR052523">
    <property type="entry name" value="Trichothecene_AcTrans"/>
</dbReference>
<accession>A0A9P4JW83</accession>
<dbReference type="PROSITE" id="PS51186">
    <property type="entry name" value="GNAT"/>
    <property type="match status" value="1"/>
</dbReference>
<dbReference type="OrthoDB" id="2115692at2759"/>
<dbReference type="AlphaFoldDB" id="A0A9P4JW83"/>
<comment type="caution">
    <text evidence="2">The sequence shown here is derived from an EMBL/GenBank/DDBJ whole genome shotgun (WGS) entry which is preliminary data.</text>
</comment>
<protein>
    <submittedName>
        <fullName evidence="2">Acyl-CoA N-acyltransferase</fullName>
    </submittedName>
</protein>
<dbReference type="EMBL" id="ML986845">
    <property type="protein sequence ID" value="KAF2257768.1"/>
    <property type="molecule type" value="Genomic_DNA"/>
</dbReference>
<dbReference type="InterPro" id="IPR000182">
    <property type="entry name" value="GNAT_dom"/>
</dbReference>
<dbReference type="Gene3D" id="3.40.630.30">
    <property type="match status" value="1"/>
</dbReference>
<dbReference type="CDD" id="cd04301">
    <property type="entry name" value="NAT_SF"/>
    <property type="match status" value="1"/>
</dbReference>
<feature type="domain" description="N-acetyltransferase" evidence="1">
    <location>
        <begin position="82"/>
        <end position="223"/>
    </location>
</feature>
<organism evidence="2 3">
    <name type="scientific">Lojkania enalia</name>
    <dbReference type="NCBI Taxonomy" id="147567"/>
    <lineage>
        <taxon>Eukaryota</taxon>
        <taxon>Fungi</taxon>
        <taxon>Dikarya</taxon>
        <taxon>Ascomycota</taxon>
        <taxon>Pezizomycotina</taxon>
        <taxon>Dothideomycetes</taxon>
        <taxon>Pleosporomycetidae</taxon>
        <taxon>Pleosporales</taxon>
        <taxon>Pleosporales incertae sedis</taxon>
        <taxon>Lojkania</taxon>
    </lineage>
</organism>
<dbReference type="PANTHER" id="PTHR42791:SF14">
    <property type="entry name" value="N-ACETYLTRANSFERASE DOMAIN-CONTAINING PROTEIN"/>
    <property type="match status" value="1"/>
</dbReference>